<keyword evidence="3" id="KW-1185">Reference proteome</keyword>
<dbReference type="Proteomes" id="UP001530400">
    <property type="component" value="Unassembled WGS sequence"/>
</dbReference>
<accession>A0ABD3NHX9</accession>
<evidence type="ECO:0000313" key="2">
    <source>
        <dbReference type="EMBL" id="KAL3774607.1"/>
    </source>
</evidence>
<comment type="caution">
    <text evidence="2">The sequence shown here is derived from an EMBL/GenBank/DDBJ whole genome shotgun (WGS) entry which is preliminary data.</text>
</comment>
<dbReference type="EMBL" id="JALLPJ020001185">
    <property type="protein sequence ID" value="KAL3774607.1"/>
    <property type="molecule type" value="Genomic_DNA"/>
</dbReference>
<name>A0ABD3NHX9_9STRA</name>
<reference evidence="2 3" key="1">
    <citation type="submission" date="2024-10" db="EMBL/GenBank/DDBJ databases">
        <title>Updated reference genomes for cyclostephanoid diatoms.</title>
        <authorList>
            <person name="Roberts W.R."/>
            <person name="Alverson A.J."/>
        </authorList>
    </citation>
    <scope>NUCLEOTIDE SEQUENCE [LARGE SCALE GENOMIC DNA]</scope>
    <source>
        <strain evidence="2 3">AJA010-31</strain>
    </source>
</reference>
<proteinExistence type="predicted"/>
<keyword evidence="1" id="KW-0175">Coiled coil</keyword>
<gene>
    <name evidence="2" type="ORF">ACHAWO_002976</name>
</gene>
<dbReference type="AlphaFoldDB" id="A0ABD3NHX9"/>
<feature type="coiled-coil region" evidence="1">
    <location>
        <begin position="63"/>
        <end position="90"/>
    </location>
</feature>
<protein>
    <submittedName>
        <fullName evidence="2">Uncharacterized protein</fullName>
    </submittedName>
</protein>
<organism evidence="2 3">
    <name type="scientific">Cyclotella atomus</name>
    <dbReference type="NCBI Taxonomy" id="382360"/>
    <lineage>
        <taxon>Eukaryota</taxon>
        <taxon>Sar</taxon>
        <taxon>Stramenopiles</taxon>
        <taxon>Ochrophyta</taxon>
        <taxon>Bacillariophyta</taxon>
        <taxon>Coscinodiscophyceae</taxon>
        <taxon>Thalassiosirophycidae</taxon>
        <taxon>Stephanodiscales</taxon>
        <taxon>Stephanodiscaceae</taxon>
        <taxon>Cyclotella</taxon>
    </lineage>
</organism>
<sequence length="259" mass="29050">MKRAISNLLPFQQSLMDQLINDNNLLFPDTDKGLGPCAVTYNQYVQDVLRHLSNGDVYQRLTENEATQLANDLRSEIEKWLEDYKRWIEAGPAHCISSHMAKNATSPFGQFYILYKIHKGARDDGSWPTSPLLDDLELPPNASLFTADATSMYTNIPTEPALEELAAYLRTNDGTPKHHYHCDSLIAALEIVFRNNLSSVTILREAVVMGEALVAHIGTASNLADLFTKVLYGQTRRFLVGRLLYGVFPYLAKALTDKT</sequence>
<evidence type="ECO:0000313" key="3">
    <source>
        <dbReference type="Proteomes" id="UP001530400"/>
    </source>
</evidence>
<evidence type="ECO:0000256" key="1">
    <source>
        <dbReference type="SAM" id="Coils"/>
    </source>
</evidence>